<protein>
    <recommendedName>
        <fullName evidence="3">ESX-1 secretion-associated protein</fullName>
    </recommendedName>
</protein>
<comment type="caution">
    <text evidence="1">The sequence shown here is derived from an EMBL/GenBank/DDBJ whole genome shotgun (WGS) entry which is preliminary data.</text>
</comment>
<dbReference type="InterPro" id="IPR022536">
    <property type="entry name" value="EspC"/>
</dbReference>
<dbReference type="GO" id="GO:0009306">
    <property type="term" value="P:protein secretion"/>
    <property type="evidence" value="ECO:0007669"/>
    <property type="project" value="InterPro"/>
</dbReference>
<proteinExistence type="predicted"/>
<dbReference type="Pfam" id="PF10824">
    <property type="entry name" value="T7SS_ESX_EspC"/>
    <property type="match status" value="1"/>
</dbReference>
<organism evidence="1 2">
    <name type="scientific">Mycobacterium gordonae</name>
    <dbReference type="NCBI Taxonomy" id="1778"/>
    <lineage>
        <taxon>Bacteria</taxon>
        <taxon>Bacillati</taxon>
        <taxon>Actinomycetota</taxon>
        <taxon>Actinomycetes</taxon>
        <taxon>Mycobacteriales</taxon>
        <taxon>Mycobacteriaceae</taxon>
        <taxon>Mycobacterium</taxon>
    </lineage>
</organism>
<dbReference type="AlphaFoldDB" id="A0A1A6B849"/>
<gene>
    <name evidence="1" type="ORF">A9W98_35510</name>
</gene>
<evidence type="ECO:0000313" key="1">
    <source>
        <dbReference type="EMBL" id="OBR98465.1"/>
    </source>
</evidence>
<accession>A0A1A6B849</accession>
<evidence type="ECO:0000313" key="2">
    <source>
        <dbReference type="Proteomes" id="UP000093757"/>
    </source>
</evidence>
<sequence length="105" mass="10926">MSDSLAVNPDFLGVLANAQEQAAAHVQSATETVAGIAEDVETTHGSYTSKFSTTLTALATIRNSVGTSLYALAGEVASNLRLAAKAYSEADDVLAELMEKIKFSS</sequence>
<evidence type="ECO:0008006" key="3">
    <source>
        <dbReference type="Google" id="ProtNLM"/>
    </source>
</evidence>
<name>A0A1A6B849_MYCGO</name>
<dbReference type="OrthoDB" id="4734983at2"/>
<dbReference type="Proteomes" id="UP000093757">
    <property type="component" value="Unassembled WGS sequence"/>
</dbReference>
<dbReference type="EMBL" id="MAEM01000519">
    <property type="protein sequence ID" value="OBR98465.1"/>
    <property type="molecule type" value="Genomic_DNA"/>
</dbReference>
<reference evidence="1 2" key="1">
    <citation type="submission" date="2016-06" db="EMBL/GenBank/DDBJ databases">
        <authorList>
            <person name="Kjaerup R.B."/>
            <person name="Dalgaard T.S."/>
            <person name="Juul-Madsen H.R."/>
        </authorList>
    </citation>
    <scope>NUCLEOTIDE SEQUENCE [LARGE SCALE GENOMIC DNA]</scope>
    <source>
        <strain evidence="1 2">1245752.6</strain>
    </source>
</reference>
<dbReference type="RefSeq" id="WP_065137118.1">
    <property type="nucleotide sequence ID" value="NZ_MAEM01000519.1"/>
</dbReference>